<organism evidence="4 5">
    <name type="scientific">Ridgeia piscesae</name>
    <name type="common">Tubeworm</name>
    <dbReference type="NCBI Taxonomy" id="27915"/>
    <lineage>
        <taxon>Eukaryota</taxon>
        <taxon>Metazoa</taxon>
        <taxon>Spiralia</taxon>
        <taxon>Lophotrochozoa</taxon>
        <taxon>Annelida</taxon>
        <taxon>Polychaeta</taxon>
        <taxon>Sedentaria</taxon>
        <taxon>Canalipalpata</taxon>
        <taxon>Sabellida</taxon>
        <taxon>Siboglinidae</taxon>
        <taxon>Ridgeia</taxon>
    </lineage>
</organism>
<feature type="domain" description="Leucine--tRNA ligase ubiquitin-like" evidence="2">
    <location>
        <begin position="145"/>
        <end position="191"/>
    </location>
</feature>
<dbReference type="PANTHER" id="PTHR45794:SF1">
    <property type="entry name" value="LEUCINE--TRNA LIGASE, CYTOPLASMIC"/>
    <property type="match status" value="1"/>
</dbReference>
<dbReference type="AlphaFoldDB" id="A0AAD9L3S9"/>
<evidence type="ECO:0000313" key="5">
    <source>
        <dbReference type="Proteomes" id="UP001209878"/>
    </source>
</evidence>
<dbReference type="GO" id="GO:0004823">
    <property type="term" value="F:leucine-tRNA ligase activity"/>
    <property type="evidence" value="ECO:0007669"/>
    <property type="project" value="InterPro"/>
</dbReference>
<dbReference type="PANTHER" id="PTHR45794">
    <property type="entry name" value="LEUCYL-TRNA SYNTHETASE"/>
    <property type="match status" value="1"/>
</dbReference>
<evidence type="ECO:0000259" key="3">
    <source>
        <dbReference type="Pfam" id="PF24810"/>
    </source>
</evidence>
<dbReference type="Pfam" id="PF24810">
    <property type="entry name" value="RBD_LARS1"/>
    <property type="match status" value="1"/>
</dbReference>
<comment type="similarity">
    <text evidence="1">Belongs to the class-I aminoacyl-tRNA synthetase family.</text>
</comment>
<evidence type="ECO:0000259" key="2">
    <source>
        <dbReference type="Pfam" id="PF22947"/>
    </source>
</evidence>
<feature type="domain" description="Leucine--tRNA ligase RagD-binding" evidence="3">
    <location>
        <begin position="21"/>
        <end position="93"/>
    </location>
</feature>
<keyword evidence="5" id="KW-1185">Reference proteome</keyword>
<dbReference type="GO" id="GO:0006429">
    <property type="term" value="P:leucyl-tRNA aminoacylation"/>
    <property type="evidence" value="ECO:0007669"/>
    <property type="project" value="InterPro"/>
</dbReference>
<evidence type="ECO:0000313" key="4">
    <source>
        <dbReference type="EMBL" id="KAK2182549.1"/>
    </source>
</evidence>
<protein>
    <submittedName>
        <fullName evidence="4">Uncharacterized protein</fullName>
    </submittedName>
</protein>
<dbReference type="Proteomes" id="UP001209878">
    <property type="component" value="Unassembled WGS sequence"/>
</dbReference>
<dbReference type="InterPro" id="IPR054509">
    <property type="entry name" value="LARS1_ULD"/>
</dbReference>
<comment type="caution">
    <text evidence="4">The sequence shown here is derived from an EMBL/GenBank/DDBJ whole genome shotgun (WGS) entry which is preliminary data.</text>
</comment>
<accession>A0AAD9L3S9</accession>
<gene>
    <name evidence="4" type="ORF">NP493_349g03000</name>
</gene>
<evidence type="ECO:0000256" key="1">
    <source>
        <dbReference type="ARBA" id="ARBA00005594"/>
    </source>
</evidence>
<dbReference type="Pfam" id="PF22947">
    <property type="entry name" value="ULD_3"/>
    <property type="match status" value="1"/>
</dbReference>
<proteinExistence type="inferred from homology"/>
<dbReference type="InterPro" id="IPR004493">
    <property type="entry name" value="Leu-tRNA-synth_Ia_arc/euk"/>
</dbReference>
<name>A0AAD9L3S9_RIDPI</name>
<sequence>MFVMLQKGVVPQKPTHGTVWVAKSFPPWQSTVLNTLRQLHKENGSVPENKIISAALAKEASLKKYMKRVMPFVQVVKVNVAKMGLQAFNLTLDFDERAVLEQNISYLTSTLELEGALVLRFSEEADDKIREECCPGKPFAVYQAESSIPVKFINPQVSSGFLSMTVPIYQNDTVAMVTSRMCQYNRHIKGEVKLGSGKRCL</sequence>
<dbReference type="EMBL" id="JAODUO010000349">
    <property type="protein sequence ID" value="KAK2182549.1"/>
    <property type="molecule type" value="Genomic_DNA"/>
</dbReference>
<dbReference type="GO" id="GO:0005524">
    <property type="term" value="F:ATP binding"/>
    <property type="evidence" value="ECO:0007669"/>
    <property type="project" value="InterPro"/>
</dbReference>
<dbReference type="InterPro" id="IPR055416">
    <property type="entry name" value="RBD_LARS1"/>
</dbReference>
<reference evidence="4" key="1">
    <citation type="journal article" date="2023" name="Mol. Biol. Evol.">
        <title>Third-Generation Sequencing Reveals the Adaptive Role of the Epigenome in Three Deep-Sea Polychaetes.</title>
        <authorList>
            <person name="Perez M."/>
            <person name="Aroh O."/>
            <person name="Sun Y."/>
            <person name="Lan Y."/>
            <person name="Juniper S.K."/>
            <person name="Young C.R."/>
            <person name="Angers B."/>
            <person name="Qian P.Y."/>
        </authorList>
    </citation>
    <scope>NUCLEOTIDE SEQUENCE</scope>
    <source>
        <strain evidence="4">R07B-5</strain>
    </source>
</reference>